<dbReference type="PANTHER" id="PTHR36442">
    <property type="entry name" value="CYCLIC-DI-AMP PHOSPHODIESTERASE PGPH"/>
    <property type="match status" value="1"/>
</dbReference>
<protein>
    <recommendedName>
        <fullName evidence="2">Metal-dependent phosphohydrolase 7TM intracellular domain-containing protein</fullName>
    </recommendedName>
</protein>
<comment type="caution">
    <text evidence="3">The sequence shown here is derived from an EMBL/GenBank/DDBJ whole genome shotgun (WGS) entry which is preliminary data.</text>
</comment>
<dbReference type="AlphaFoldDB" id="A0A927U6Y0"/>
<accession>A0A927U6Y0</accession>
<organism evidence="3 4">
    <name type="scientific">Pseudobutyrivibrio ruminis</name>
    <dbReference type="NCBI Taxonomy" id="46206"/>
    <lineage>
        <taxon>Bacteria</taxon>
        <taxon>Bacillati</taxon>
        <taxon>Bacillota</taxon>
        <taxon>Clostridia</taxon>
        <taxon>Lachnospirales</taxon>
        <taxon>Lachnospiraceae</taxon>
        <taxon>Pseudobutyrivibrio</taxon>
    </lineage>
</organism>
<evidence type="ECO:0000256" key="1">
    <source>
        <dbReference type="SAM" id="Phobius"/>
    </source>
</evidence>
<feature type="transmembrane region" description="Helical" evidence="1">
    <location>
        <begin position="80"/>
        <end position="110"/>
    </location>
</feature>
<proteinExistence type="predicted"/>
<keyword evidence="1" id="KW-0812">Transmembrane</keyword>
<dbReference type="InterPro" id="IPR011621">
    <property type="entry name" value="Metal-dep_PHydrolase_7TM_intra"/>
</dbReference>
<evidence type="ECO:0000313" key="4">
    <source>
        <dbReference type="Proteomes" id="UP000766246"/>
    </source>
</evidence>
<feature type="transmembrane region" description="Helical" evidence="1">
    <location>
        <begin position="122"/>
        <end position="150"/>
    </location>
</feature>
<name>A0A927U6Y0_9FIRM</name>
<keyword evidence="1" id="KW-1133">Transmembrane helix</keyword>
<sequence>MRHTDRFSSMRVFYTILICLIFIVSNTLLCSFASVLIDKYICLIAINICFFCLFMLLIIRRRLENKLPEYNYISYSKIAIVTVINWAITIICSAFAPDFFAPMIVLPIIASSVFDDSIANAFSLYLVIITSVCFDYNVYMVICYITMILFGNMLTGFLKKSENIQKLYSMLLLLAITTLISIIFYYFNYLELKFSVLIYGLMSGIIACLITVALLPLLGLMVTKEQNIVYEAYLDPDFSLCNEIRKFSFIEYQHAKRISELSKKCAKAINANEGLAACGAFYYRLGKIEGEPIIDNAIRIANNYCFPNDVIQILSEYGGIVSLPSTKESAIVHMVDSVVTKVELFDSDSMSSSWNQNMVIYQTINELSQKGFYDNSGLTMNQFLVIREILANEDILA</sequence>
<feature type="transmembrane region" description="Helical" evidence="1">
    <location>
        <begin position="40"/>
        <end position="59"/>
    </location>
</feature>
<gene>
    <name evidence="3" type="ORF">E7272_04950</name>
</gene>
<feature type="domain" description="Metal-dependent phosphohydrolase 7TM intracellular" evidence="2">
    <location>
        <begin position="43"/>
        <end position="218"/>
    </location>
</feature>
<evidence type="ECO:0000259" key="2">
    <source>
        <dbReference type="Pfam" id="PF07698"/>
    </source>
</evidence>
<feature type="transmembrane region" description="Helical" evidence="1">
    <location>
        <begin position="171"/>
        <end position="190"/>
    </location>
</feature>
<reference evidence="3" key="1">
    <citation type="submission" date="2019-04" db="EMBL/GenBank/DDBJ databases">
        <title>Evolution of Biomass-Degrading Anaerobic Consortia Revealed by Metagenomics.</title>
        <authorList>
            <person name="Peng X."/>
        </authorList>
    </citation>
    <scope>NUCLEOTIDE SEQUENCE</scope>
    <source>
        <strain evidence="3">SIG311</strain>
    </source>
</reference>
<evidence type="ECO:0000313" key="3">
    <source>
        <dbReference type="EMBL" id="MBE5919175.1"/>
    </source>
</evidence>
<dbReference type="Pfam" id="PF07698">
    <property type="entry name" value="7TM-7TMR_HD"/>
    <property type="match status" value="1"/>
</dbReference>
<dbReference type="EMBL" id="SVER01000010">
    <property type="protein sequence ID" value="MBE5919175.1"/>
    <property type="molecule type" value="Genomic_DNA"/>
</dbReference>
<dbReference type="Proteomes" id="UP000766246">
    <property type="component" value="Unassembled WGS sequence"/>
</dbReference>
<dbReference type="InterPro" id="IPR052722">
    <property type="entry name" value="PgpH_phosphodiesterase"/>
</dbReference>
<feature type="transmembrane region" description="Helical" evidence="1">
    <location>
        <begin position="12"/>
        <end position="34"/>
    </location>
</feature>
<dbReference type="PANTHER" id="PTHR36442:SF1">
    <property type="entry name" value="CYCLIC-DI-AMP PHOSPHODIESTERASE PGPH"/>
    <property type="match status" value="1"/>
</dbReference>
<keyword evidence="1" id="KW-0472">Membrane</keyword>
<feature type="transmembrane region" description="Helical" evidence="1">
    <location>
        <begin position="196"/>
        <end position="218"/>
    </location>
</feature>